<sequence length="92" mass="10623">MNLDKLLNLSLSREWANTHTPYQVTAKAPGDMIIYDGDDGRNDTEKVIYYLTKAYDTAFGAPREEILLIKNDLQIPPQNIIDISPFVHWQRM</sequence>
<dbReference type="BioCyc" id="ESIR657319:G136K-1593-MONOMER"/>
<dbReference type="HOGENOM" id="CLU_2408892_0_0_9"/>
<organism evidence="1 2">
    <name type="scientific">[Eubacterium] siraeum 70/3</name>
    <dbReference type="NCBI Taxonomy" id="657319"/>
    <lineage>
        <taxon>Bacteria</taxon>
        <taxon>Bacillati</taxon>
        <taxon>Bacillota</taxon>
        <taxon>Clostridia</taxon>
        <taxon>Eubacteriales</taxon>
        <taxon>Oscillospiraceae</taxon>
        <taxon>Oscillospiraceae incertae sedis</taxon>
    </lineage>
</organism>
<evidence type="ECO:0000313" key="2">
    <source>
        <dbReference type="Proteomes" id="UP000008803"/>
    </source>
</evidence>
<protein>
    <submittedName>
        <fullName evidence="1">Uncharacterized protein</fullName>
    </submittedName>
</protein>
<evidence type="ECO:0000313" key="1">
    <source>
        <dbReference type="EMBL" id="CBK96940.1"/>
    </source>
</evidence>
<proteinExistence type="predicted"/>
<name>D4JV21_9FIRM</name>
<accession>D4JV21</accession>
<dbReference type="KEGG" id="esu:EUS_18770"/>
<dbReference type="EMBL" id="FP929044">
    <property type="protein sequence ID" value="CBK96940.1"/>
    <property type="molecule type" value="Genomic_DNA"/>
</dbReference>
<gene>
    <name evidence="1" type="ORF">EUS_18770</name>
</gene>
<reference evidence="1 2" key="2">
    <citation type="submission" date="2010-03" db="EMBL/GenBank/DDBJ databases">
        <authorList>
            <person name="Pajon A."/>
        </authorList>
    </citation>
    <scope>NUCLEOTIDE SEQUENCE [LARGE SCALE GENOMIC DNA]</scope>
    <source>
        <strain evidence="1 2">70/3</strain>
    </source>
</reference>
<dbReference type="AlphaFoldDB" id="D4JV21"/>
<reference evidence="1 2" key="1">
    <citation type="submission" date="2010-03" db="EMBL/GenBank/DDBJ databases">
        <title>The genome sequence of Eubacterium siraeum 70/3.</title>
        <authorList>
            <consortium name="metaHIT consortium -- http://www.metahit.eu/"/>
            <person name="Pajon A."/>
            <person name="Turner K."/>
            <person name="Parkhill J."/>
            <person name="Duncan S."/>
            <person name="Flint H."/>
        </authorList>
    </citation>
    <scope>NUCLEOTIDE SEQUENCE [LARGE SCALE GENOMIC DNA]</scope>
    <source>
        <strain evidence="1 2">70/3</strain>
    </source>
</reference>
<dbReference type="Proteomes" id="UP000008803">
    <property type="component" value="Chromosome"/>
</dbReference>